<evidence type="ECO:0000256" key="2">
    <source>
        <dbReference type="PROSITE-ProRule" id="PRU00192"/>
    </source>
</evidence>
<dbReference type="Pfam" id="PF00018">
    <property type="entry name" value="SH3_1"/>
    <property type="match status" value="1"/>
</dbReference>
<dbReference type="CDD" id="cd12056">
    <property type="entry name" value="SH3_CD2AP_3"/>
    <property type="match status" value="1"/>
</dbReference>
<dbReference type="PANTHER" id="PTHR46026">
    <property type="entry name" value="RHO-TYPE GUANINE NUCLEOTIDE EXCHANGE FACTOR, ISOFORM F"/>
    <property type="match status" value="1"/>
</dbReference>
<proteinExistence type="predicted"/>
<feature type="compositionally biased region" description="Pro residues" evidence="3">
    <location>
        <begin position="108"/>
        <end position="120"/>
    </location>
</feature>
<protein>
    <submittedName>
        <fullName evidence="5">CD2-associated protein</fullName>
    </submittedName>
</protein>
<evidence type="ECO:0000256" key="3">
    <source>
        <dbReference type="SAM" id="MobiDB-lite"/>
    </source>
</evidence>
<feature type="domain" description="SH3" evidence="4">
    <location>
        <begin position="36"/>
        <end position="97"/>
    </location>
</feature>
<feature type="compositionally biased region" description="Basic and acidic residues" evidence="3">
    <location>
        <begin position="313"/>
        <end position="323"/>
    </location>
</feature>
<dbReference type="AlphaFoldDB" id="S7MLN7"/>
<evidence type="ECO:0000256" key="1">
    <source>
        <dbReference type="ARBA" id="ARBA00022443"/>
    </source>
</evidence>
<feature type="region of interest" description="Disordered" evidence="3">
    <location>
        <begin position="258"/>
        <end position="323"/>
    </location>
</feature>
<feature type="compositionally biased region" description="Basic and acidic residues" evidence="3">
    <location>
        <begin position="284"/>
        <end position="306"/>
    </location>
</feature>
<sequence length="358" mass="40079">MATVKALPSNSPYMQANRNYTFPLTFLSHSSCCPAASKEYCRALFAYEGTNEDELTFKEGDIIHLISKETGETGWWKGELNGKEGVFPDNFAVQINELDKDFPKPKKPPPPAKGPAPKPEPISTEKKYFPVKPEERDEKSMLDQKPSKPAAPQVPPKKPTPPTKVNNLLRSSGTVYPKRPEKPVPPLPPVARINGEVPAISSKFETEPVSKPKLDSEQSPLRPKSVDLDSFTIRSFKETDIVNFDDIASSENLLHLTANRPKMPGRRLPGRFNGGHSPTQSPEKILKSPKEEDSANIKPSEFKKDSCNSPKSRPMEKKRDVNQFDIRLEQVDKTRQMSTLVKMTSEGKIQLPTLQHEL</sequence>
<feature type="compositionally biased region" description="Basic and acidic residues" evidence="3">
    <location>
        <begin position="204"/>
        <end position="216"/>
    </location>
</feature>
<keyword evidence="6" id="KW-1185">Reference proteome</keyword>
<evidence type="ECO:0000259" key="4">
    <source>
        <dbReference type="PROSITE" id="PS50002"/>
    </source>
</evidence>
<dbReference type="Gene3D" id="2.30.30.40">
    <property type="entry name" value="SH3 Domains"/>
    <property type="match status" value="1"/>
</dbReference>
<dbReference type="InterPro" id="IPR036028">
    <property type="entry name" value="SH3-like_dom_sf"/>
</dbReference>
<gene>
    <name evidence="5" type="ORF">D623_10026051</name>
</gene>
<dbReference type="PRINTS" id="PR00452">
    <property type="entry name" value="SH3DOMAIN"/>
</dbReference>
<feature type="region of interest" description="Disordered" evidence="3">
    <location>
        <begin position="100"/>
        <end position="224"/>
    </location>
</feature>
<organism evidence="5 6">
    <name type="scientific">Myotis brandtii</name>
    <name type="common">Brandt's bat</name>
    <dbReference type="NCBI Taxonomy" id="109478"/>
    <lineage>
        <taxon>Eukaryota</taxon>
        <taxon>Metazoa</taxon>
        <taxon>Chordata</taxon>
        <taxon>Craniata</taxon>
        <taxon>Vertebrata</taxon>
        <taxon>Euteleostomi</taxon>
        <taxon>Mammalia</taxon>
        <taxon>Eutheria</taxon>
        <taxon>Laurasiatheria</taxon>
        <taxon>Chiroptera</taxon>
        <taxon>Yangochiroptera</taxon>
        <taxon>Vespertilionidae</taxon>
        <taxon>Myotis</taxon>
    </lineage>
</organism>
<dbReference type="SUPFAM" id="SSF50044">
    <property type="entry name" value="SH3-domain"/>
    <property type="match status" value="1"/>
</dbReference>
<dbReference type="PANTHER" id="PTHR46026:SF1">
    <property type="entry name" value="RHO-TYPE GUANINE NUCLEOTIDE EXCHANGE FACTOR, ISOFORM F"/>
    <property type="match status" value="1"/>
</dbReference>
<dbReference type="EMBL" id="KE161549">
    <property type="protein sequence ID" value="EPQ04415.1"/>
    <property type="molecule type" value="Genomic_DNA"/>
</dbReference>
<keyword evidence="1 2" id="KW-0728">SH3 domain</keyword>
<feature type="compositionally biased region" description="Basic and acidic residues" evidence="3">
    <location>
        <begin position="123"/>
        <end position="146"/>
    </location>
</feature>
<reference evidence="5 6" key="1">
    <citation type="journal article" date="2013" name="Nat. Commun.">
        <title>Genome analysis reveals insights into physiology and longevity of the Brandt's bat Myotis brandtii.</title>
        <authorList>
            <person name="Seim I."/>
            <person name="Fang X."/>
            <person name="Xiong Z."/>
            <person name="Lobanov A.V."/>
            <person name="Huang Z."/>
            <person name="Ma S."/>
            <person name="Feng Y."/>
            <person name="Turanov A.A."/>
            <person name="Zhu Y."/>
            <person name="Lenz T.L."/>
            <person name="Gerashchenko M.V."/>
            <person name="Fan D."/>
            <person name="Hee Yim S."/>
            <person name="Yao X."/>
            <person name="Jordan D."/>
            <person name="Xiong Y."/>
            <person name="Ma Y."/>
            <person name="Lyapunov A.N."/>
            <person name="Chen G."/>
            <person name="Kulakova O.I."/>
            <person name="Sun Y."/>
            <person name="Lee S.G."/>
            <person name="Bronson R.T."/>
            <person name="Moskalev A.A."/>
            <person name="Sunyaev S.R."/>
            <person name="Zhang G."/>
            <person name="Krogh A."/>
            <person name="Wang J."/>
            <person name="Gladyshev V.N."/>
        </authorList>
    </citation>
    <scope>NUCLEOTIDE SEQUENCE [LARGE SCALE GENOMIC DNA]</scope>
</reference>
<dbReference type="SMART" id="SM00326">
    <property type="entry name" value="SH3"/>
    <property type="match status" value="1"/>
</dbReference>
<dbReference type="InterPro" id="IPR035777">
    <property type="entry name" value="CD2AP_SH3_3"/>
</dbReference>
<accession>S7MLN7</accession>
<dbReference type="InterPro" id="IPR001452">
    <property type="entry name" value="SH3_domain"/>
</dbReference>
<name>S7MLN7_MYOBR</name>
<dbReference type="PROSITE" id="PS50002">
    <property type="entry name" value="SH3"/>
    <property type="match status" value="1"/>
</dbReference>
<dbReference type="Proteomes" id="UP000052978">
    <property type="component" value="Unassembled WGS sequence"/>
</dbReference>
<evidence type="ECO:0000313" key="5">
    <source>
        <dbReference type="EMBL" id="EPQ04415.1"/>
    </source>
</evidence>
<evidence type="ECO:0000313" key="6">
    <source>
        <dbReference type="Proteomes" id="UP000052978"/>
    </source>
</evidence>
<feature type="compositionally biased region" description="Pro residues" evidence="3">
    <location>
        <begin position="152"/>
        <end position="162"/>
    </location>
</feature>
<dbReference type="FunFam" id="2.30.30.40:FF:000072">
    <property type="entry name" value="Unconventional Myosin IB"/>
    <property type="match status" value="1"/>
</dbReference>